<organism evidence="1 2">
    <name type="scientific">Actinidia chinensis var. chinensis</name>
    <name type="common">Chinese soft-hair kiwi</name>
    <dbReference type="NCBI Taxonomy" id="1590841"/>
    <lineage>
        <taxon>Eukaryota</taxon>
        <taxon>Viridiplantae</taxon>
        <taxon>Streptophyta</taxon>
        <taxon>Embryophyta</taxon>
        <taxon>Tracheophyta</taxon>
        <taxon>Spermatophyta</taxon>
        <taxon>Magnoliopsida</taxon>
        <taxon>eudicotyledons</taxon>
        <taxon>Gunneridae</taxon>
        <taxon>Pentapetalae</taxon>
        <taxon>asterids</taxon>
        <taxon>Ericales</taxon>
        <taxon>Actinidiaceae</taxon>
        <taxon>Actinidia</taxon>
    </lineage>
</organism>
<dbReference type="OMA" id="DCWDDPS"/>
<name>A0A2R6P4A4_ACTCC</name>
<accession>A0A2R6P4A4</accession>
<dbReference type="Gramene" id="PSR84929">
    <property type="protein sequence ID" value="PSR84929"/>
    <property type="gene ID" value="CEY00_Acc32904"/>
</dbReference>
<proteinExistence type="predicted"/>
<evidence type="ECO:0000313" key="1">
    <source>
        <dbReference type="EMBL" id="PSR84929.1"/>
    </source>
</evidence>
<dbReference type="STRING" id="1590841.A0A2R6P4A4"/>
<dbReference type="InterPro" id="IPR006461">
    <property type="entry name" value="PLAC_motif_containing"/>
</dbReference>
<dbReference type="FunCoup" id="A0A2R6P4A4">
    <property type="interactions" value="37"/>
</dbReference>
<reference evidence="2" key="2">
    <citation type="journal article" date="2018" name="BMC Genomics">
        <title>A manually annotated Actinidia chinensis var. chinensis (kiwifruit) genome highlights the challenges associated with draft genomes and gene prediction in plants.</title>
        <authorList>
            <person name="Pilkington S.M."/>
            <person name="Crowhurst R."/>
            <person name="Hilario E."/>
            <person name="Nardozza S."/>
            <person name="Fraser L."/>
            <person name="Peng Y."/>
            <person name="Gunaseelan K."/>
            <person name="Simpson R."/>
            <person name="Tahir J."/>
            <person name="Deroles S.C."/>
            <person name="Templeton K."/>
            <person name="Luo Z."/>
            <person name="Davy M."/>
            <person name="Cheng C."/>
            <person name="McNeilage M."/>
            <person name="Scaglione D."/>
            <person name="Liu Y."/>
            <person name="Zhang Q."/>
            <person name="Datson P."/>
            <person name="De Silva N."/>
            <person name="Gardiner S.E."/>
            <person name="Bassett H."/>
            <person name="Chagne D."/>
            <person name="McCallum J."/>
            <person name="Dzierzon H."/>
            <person name="Deng C."/>
            <person name="Wang Y.Y."/>
            <person name="Barron L."/>
            <person name="Manako K."/>
            <person name="Bowen J."/>
            <person name="Foster T.M."/>
            <person name="Erridge Z.A."/>
            <person name="Tiffin H."/>
            <person name="Waite C.N."/>
            <person name="Davies K.M."/>
            <person name="Grierson E.P."/>
            <person name="Laing W.A."/>
            <person name="Kirk R."/>
            <person name="Chen X."/>
            <person name="Wood M."/>
            <person name="Montefiori M."/>
            <person name="Brummell D.A."/>
            <person name="Schwinn K.E."/>
            <person name="Catanach A."/>
            <person name="Fullerton C."/>
            <person name="Li D."/>
            <person name="Meiyalaghan S."/>
            <person name="Nieuwenhuizen N."/>
            <person name="Read N."/>
            <person name="Prakash R."/>
            <person name="Hunter D."/>
            <person name="Zhang H."/>
            <person name="McKenzie M."/>
            <person name="Knabel M."/>
            <person name="Harris A."/>
            <person name="Allan A.C."/>
            <person name="Gleave A."/>
            <person name="Chen A."/>
            <person name="Janssen B.J."/>
            <person name="Plunkett B."/>
            <person name="Ampomah-Dwamena C."/>
            <person name="Voogd C."/>
            <person name="Leif D."/>
            <person name="Lafferty D."/>
            <person name="Souleyre E.J.F."/>
            <person name="Varkonyi-Gasic E."/>
            <person name="Gambi F."/>
            <person name="Hanley J."/>
            <person name="Yao J.L."/>
            <person name="Cheung J."/>
            <person name="David K.M."/>
            <person name="Warren B."/>
            <person name="Marsh K."/>
            <person name="Snowden K.C."/>
            <person name="Lin-Wang K."/>
            <person name="Brian L."/>
            <person name="Martinez-Sanchez M."/>
            <person name="Wang M."/>
            <person name="Ileperuma N."/>
            <person name="Macnee N."/>
            <person name="Campin R."/>
            <person name="McAtee P."/>
            <person name="Drummond R.S.M."/>
            <person name="Espley R.V."/>
            <person name="Ireland H.S."/>
            <person name="Wu R."/>
            <person name="Atkinson R.G."/>
            <person name="Karunairetnam S."/>
            <person name="Bulley S."/>
            <person name="Chunkath S."/>
            <person name="Hanley Z."/>
            <person name="Storey R."/>
            <person name="Thrimawithana A.H."/>
            <person name="Thomson S."/>
            <person name="David C."/>
            <person name="Testolin R."/>
            <person name="Huang H."/>
            <person name="Hellens R.P."/>
            <person name="Schaffer R.J."/>
        </authorList>
    </citation>
    <scope>NUCLEOTIDE SEQUENCE [LARGE SCALE GENOMIC DNA]</scope>
    <source>
        <strain evidence="2">cv. Red5</strain>
    </source>
</reference>
<dbReference type="EMBL" id="NKQK01000029">
    <property type="protein sequence ID" value="PSR84929.1"/>
    <property type="molecule type" value="Genomic_DNA"/>
</dbReference>
<dbReference type="PANTHER" id="PTHR15907">
    <property type="entry name" value="DUF614 FAMILY PROTEIN-RELATED"/>
    <property type="match status" value="1"/>
</dbReference>
<dbReference type="InParanoid" id="A0A2R6P4A4"/>
<sequence>MSQNNTYNANTKSSDPNPQISYPLEGQWSTGLYDCWDDPSTCLIASCFPCITMGRIVEMIDKGSTSCFVGGLIYCALNPKCFGKLYAYSYRSKLRALFSLPEAQYSDAFVSSCCCVCALTQEYRELKNRGFDPSIGWEANVEKWKREGVTMPPSVAPGMAR</sequence>
<gene>
    <name evidence="1" type="ORF">CEY00_Acc32904</name>
</gene>
<comment type="caution">
    <text evidence="1">The sequence shown here is derived from an EMBL/GenBank/DDBJ whole genome shotgun (WGS) entry which is preliminary data.</text>
</comment>
<keyword evidence="2" id="KW-1185">Reference proteome</keyword>
<dbReference type="NCBIfam" id="TIGR01571">
    <property type="entry name" value="A_thal_Cys_rich"/>
    <property type="match status" value="1"/>
</dbReference>
<dbReference type="OrthoDB" id="1045822at2759"/>
<dbReference type="Proteomes" id="UP000241394">
    <property type="component" value="Chromosome LG29"/>
</dbReference>
<evidence type="ECO:0000313" key="2">
    <source>
        <dbReference type="Proteomes" id="UP000241394"/>
    </source>
</evidence>
<dbReference type="AlphaFoldDB" id="A0A2R6P4A4"/>
<protein>
    <submittedName>
        <fullName evidence="1">Cell number regulator like</fullName>
    </submittedName>
</protein>
<dbReference type="Pfam" id="PF04749">
    <property type="entry name" value="PLAC8"/>
    <property type="match status" value="1"/>
</dbReference>
<reference evidence="1 2" key="1">
    <citation type="submission" date="2017-07" db="EMBL/GenBank/DDBJ databases">
        <title>An improved, manually edited Actinidia chinensis var. chinensis (kiwifruit) genome highlights the challenges associated with draft genomes and gene prediction in plants.</title>
        <authorList>
            <person name="Pilkington S."/>
            <person name="Crowhurst R."/>
            <person name="Hilario E."/>
            <person name="Nardozza S."/>
            <person name="Fraser L."/>
            <person name="Peng Y."/>
            <person name="Gunaseelan K."/>
            <person name="Simpson R."/>
            <person name="Tahir J."/>
            <person name="Deroles S."/>
            <person name="Templeton K."/>
            <person name="Luo Z."/>
            <person name="Davy M."/>
            <person name="Cheng C."/>
            <person name="Mcneilage M."/>
            <person name="Scaglione D."/>
            <person name="Liu Y."/>
            <person name="Zhang Q."/>
            <person name="Datson P."/>
            <person name="De Silva N."/>
            <person name="Gardiner S."/>
            <person name="Bassett H."/>
            <person name="Chagne D."/>
            <person name="Mccallum J."/>
            <person name="Dzierzon H."/>
            <person name="Deng C."/>
            <person name="Wang Y.-Y."/>
            <person name="Barron N."/>
            <person name="Manako K."/>
            <person name="Bowen J."/>
            <person name="Foster T."/>
            <person name="Erridge Z."/>
            <person name="Tiffin H."/>
            <person name="Waite C."/>
            <person name="Davies K."/>
            <person name="Grierson E."/>
            <person name="Laing W."/>
            <person name="Kirk R."/>
            <person name="Chen X."/>
            <person name="Wood M."/>
            <person name="Montefiori M."/>
            <person name="Brummell D."/>
            <person name="Schwinn K."/>
            <person name="Catanach A."/>
            <person name="Fullerton C."/>
            <person name="Li D."/>
            <person name="Meiyalaghan S."/>
            <person name="Nieuwenhuizen N."/>
            <person name="Read N."/>
            <person name="Prakash R."/>
            <person name="Hunter D."/>
            <person name="Zhang H."/>
            <person name="Mckenzie M."/>
            <person name="Knabel M."/>
            <person name="Harris A."/>
            <person name="Allan A."/>
            <person name="Chen A."/>
            <person name="Janssen B."/>
            <person name="Plunkett B."/>
            <person name="Dwamena C."/>
            <person name="Voogd C."/>
            <person name="Leif D."/>
            <person name="Lafferty D."/>
            <person name="Souleyre E."/>
            <person name="Varkonyi-Gasic E."/>
            <person name="Gambi F."/>
            <person name="Hanley J."/>
            <person name="Yao J.-L."/>
            <person name="Cheung J."/>
            <person name="David K."/>
            <person name="Warren B."/>
            <person name="Marsh K."/>
            <person name="Snowden K."/>
            <person name="Lin-Wang K."/>
            <person name="Brian L."/>
            <person name="Martinez-Sanchez M."/>
            <person name="Wang M."/>
            <person name="Ileperuma N."/>
            <person name="Macnee N."/>
            <person name="Campin R."/>
            <person name="Mcatee P."/>
            <person name="Drummond R."/>
            <person name="Espley R."/>
            <person name="Ireland H."/>
            <person name="Wu R."/>
            <person name="Atkinson R."/>
            <person name="Karunairetnam S."/>
            <person name="Bulley S."/>
            <person name="Chunkath S."/>
            <person name="Hanley Z."/>
            <person name="Storey R."/>
            <person name="Thrimawithana A."/>
            <person name="Thomson S."/>
            <person name="David C."/>
            <person name="Testolin R."/>
        </authorList>
    </citation>
    <scope>NUCLEOTIDE SEQUENCE [LARGE SCALE GENOMIC DNA]</scope>
    <source>
        <strain evidence="2">cv. Red5</strain>
        <tissue evidence="1">Young leaf</tissue>
    </source>
</reference>